<feature type="transmembrane region" description="Helical" evidence="2">
    <location>
        <begin position="127"/>
        <end position="145"/>
    </location>
</feature>
<name>A0AAW9KUH8_9ACTO</name>
<sequence>MSDPSLLSQPDNVPMPSHKEPATGVASMGVAASSRLSGLDIAVVALLVFALAGSVAFRVVSLYQNIFWNESLLWAFILDSLFNNLLWTIVVAVAMSVKRCAQVGALASLVAAVPWVVGYPGTFQSTVWGLVCMLLPIVIALALSFGSAHIERRWMPLGVVFAEGLAIVAVVDGIMRLLYFFYGIAGYPGHPFSDTLTSYGVELTYGGVFDVVRLLLGVLVLVLASTRRWYVVFAVLVVAQVIIYVFEYIAWYKDEISPLVVVAAAVMVWTRSVRQWFSRTWNPGDVPVGRAPVVVPVGMAAAVSGVYPQGRQVLGAGGRIYMTVTAGSSSSESSVTQGAGGDPTPLTDVHSADVDFSARVAAMLPSTRTTFWISFFFGLFGLIPMMMGNNMARNLGVVTNSYNREFLKGWLIGMAVWGGLGLLPFLLLLYGGASLSY</sequence>
<evidence type="ECO:0000256" key="2">
    <source>
        <dbReference type="SAM" id="Phobius"/>
    </source>
</evidence>
<feature type="transmembrane region" description="Helical" evidence="2">
    <location>
        <begin position="203"/>
        <end position="223"/>
    </location>
</feature>
<keyword evidence="2" id="KW-0472">Membrane</keyword>
<dbReference type="EMBL" id="JAXBCZ010000002">
    <property type="protein sequence ID" value="MEA1305759.1"/>
    <property type="molecule type" value="Genomic_DNA"/>
</dbReference>
<feature type="transmembrane region" description="Helical" evidence="2">
    <location>
        <begin position="157"/>
        <end position="183"/>
    </location>
</feature>
<keyword evidence="4" id="KW-1185">Reference proteome</keyword>
<evidence type="ECO:0000313" key="4">
    <source>
        <dbReference type="Proteomes" id="UP001289581"/>
    </source>
</evidence>
<organism evidence="3 4">
    <name type="scientific">Actinomyces oris</name>
    <dbReference type="NCBI Taxonomy" id="544580"/>
    <lineage>
        <taxon>Bacteria</taxon>
        <taxon>Bacillati</taxon>
        <taxon>Actinomycetota</taxon>
        <taxon>Actinomycetes</taxon>
        <taxon>Actinomycetales</taxon>
        <taxon>Actinomycetaceae</taxon>
        <taxon>Actinomyces</taxon>
    </lineage>
</organism>
<feature type="transmembrane region" description="Helical" evidence="2">
    <location>
        <begin position="256"/>
        <end position="273"/>
    </location>
</feature>
<keyword evidence="2" id="KW-1133">Transmembrane helix</keyword>
<comment type="caution">
    <text evidence="3">The sequence shown here is derived from an EMBL/GenBank/DDBJ whole genome shotgun (WGS) entry which is preliminary data.</text>
</comment>
<protein>
    <recommendedName>
        <fullName evidence="5">Beta-carotene 15,15'-monooxygenase</fullName>
    </recommendedName>
</protein>
<dbReference type="AlphaFoldDB" id="A0AAW9KUH8"/>
<evidence type="ECO:0000313" key="3">
    <source>
        <dbReference type="EMBL" id="MEA1305759.1"/>
    </source>
</evidence>
<feature type="region of interest" description="Disordered" evidence="1">
    <location>
        <begin position="1"/>
        <end position="21"/>
    </location>
</feature>
<feature type="transmembrane region" description="Helical" evidence="2">
    <location>
        <begin position="72"/>
        <end position="96"/>
    </location>
</feature>
<dbReference type="RefSeq" id="WP_322913217.1">
    <property type="nucleotide sequence ID" value="NZ_JAXBCZ010000002.1"/>
</dbReference>
<feature type="transmembrane region" description="Helical" evidence="2">
    <location>
        <begin position="369"/>
        <end position="387"/>
    </location>
</feature>
<gene>
    <name evidence="3" type="ORF">QU665_11890</name>
</gene>
<accession>A0AAW9KUH8</accession>
<feature type="transmembrane region" description="Helical" evidence="2">
    <location>
        <begin position="41"/>
        <end position="60"/>
    </location>
</feature>
<dbReference type="Proteomes" id="UP001289581">
    <property type="component" value="Unassembled WGS sequence"/>
</dbReference>
<feature type="compositionally biased region" description="Polar residues" evidence="1">
    <location>
        <begin position="1"/>
        <end position="11"/>
    </location>
</feature>
<keyword evidence="2" id="KW-0812">Transmembrane</keyword>
<evidence type="ECO:0000256" key="1">
    <source>
        <dbReference type="SAM" id="MobiDB-lite"/>
    </source>
</evidence>
<evidence type="ECO:0008006" key="5">
    <source>
        <dbReference type="Google" id="ProtNLM"/>
    </source>
</evidence>
<proteinExistence type="predicted"/>
<reference evidence="3 4" key="1">
    <citation type="submission" date="2023-06" db="EMBL/GenBank/DDBJ databases">
        <title>Actinomyces orist ORNL 0101 HMT-893 genome.</title>
        <authorList>
            <person name="Johnston C.D."/>
            <person name="Chen T."/>
            <person name="Dewhirst F.E."/>
        </authorList>
    </citation>
    <scope>NUCLEOTIDE SEQUENCE [LARGE SCALE GENOMIC DNA]</scope>
    <source>
        <strain evidence="3 4">ORNL 0101</strain>
    </source>
</reference>
<feature type="transmembrane region" description="Helical" evidence="2">
    <location>
        <begin position="407"/>
        <end position="430"/>
    </location>
</feature>
<feature type="transmembrane region" description="Helical" evidence="2">
    <location>
        <begin position="230"/>
        <end position="250"/>
    </location>
</feature>